<sequence>PDLKLIREVLQKSLMPEQPLPPTGESRDLVNLCRQLAHLKLQNALLVYMRDDHSPPRWVIPIDHRGVMLAYA</sequence>
<dbReference type="AlphaFoldDB" id="A0A1A8QHH6"/>
<evidence type="ECO:0000313" key="1">
    <source>
        <dbReference type="EMBL" id="SBR92788.1"/>
    </source>
</evidence>
<dbReference type="EMBL" id="HAEH01011652">
    <property type="protein sequence ID" value="SBR92788.1"/>
    <property type="molecule type" value="Transcribed_RNA"/>
</dbReference>
<proteinExistence type="predicted"/>
<accession>A0A1A8QHH6</accession>
<name>A0A1A8QHH6_9TELE</name>
<organism evidence="1">
    <name type="scientific">Nothobranchius rachovii</name>
    <name type="common">bluefin notho</name>
    <dbReference type="NCBI Taxonomy" id="451742"/>
    <lineage>
        <taxon>Eukaryota</taxon>
        <taxon>Metazoa</taxon>
        <taxon>Chordata</taxon>
        <taxon>Craniata</taxon>
        <taxon>Vertebrata</taxon>
        <taxon>Euteleostomi</taxon>
        <taxon>Actinopterygii</taxon>
        <taxon>Neopterygii</taxon>
        <taxon>Teleostei</taxon>
        <taxon>Neoteleostei</taxon>
        <taxon>Acanthomorphata</taxon>
        <taxon>Ovalentaria</taxon>
        <taxon>Atherinomorphae</taxon>
        <taxon>Cyprinodontiformes</taxon>
        <taxon>Nothobranchiidae</taxon>
        <taxon>Nothobranchius</taxon>
    </lineage>
</organism>
<feature type="non-terminal residue" evidence="1">
    <location>
        <position position="72"/>
    </location>
</feature>
<reference evidence="1" key="1">
    <citation type="submission" date="2016-05" db="EMBL/GenBank/DDBJ databases">
        <authorList>
            <person name="Lavstsen T."/>
            <person name="Jespersen J.S."/>
        </authorList>
    </citation>
    <scope>NUCLEOTIDE SEQUENCE</scope>
    <source>
        <tissue evidence="1">Brain</tissue>
    </source>
</reference>
<gene>
    <name evidence="1" type="primary">CU459095.1</name>
</gene>
<protein>
    <submittedName>
        <fullName evidence="1">Uncharacterized protein</fullName>
    </submittedName>
</protein>
<feature type="non-terminal residue" evidence="1">
    <location>
        <position position="1"/>
    </location>
</feature>
<reference evidence="1" key="2">
    <citation type="submission" date="2016-06" db="EMBL/GenBank/DDBJ databases">
        <title>The genome of a short-lived fish provides insights into sex chromosome evolution and the genetic control of aging.</title>
        <authorList>
            <person name="Reichwald K."/>
            <person name="Felder M."/>
            <person name="Petzold A."/>
            <person name="Koch P."/>
            <person name="Groth M."/>
            <person name="Platzer M."/>
        </authorList>
    </citation>
    <scope>NUCLEOTIDE SEQUENCE</scope>
    <source>
        <tissue evidence="1">Brain</tissue>
    </source>
</reference>